<dbReference type="AlphaFoldDB" id="A0A9N7TGF6"/>
<name>A0A9N7TGF6_PLEPL</name>
<feature type="region of interest" description="Disordered" evidence="1">
    <location>
        <begin position="1"/>
        <end position="65"/>
    </location>
</feature>
<feature type="compositionally biased region" description="Gly residues" evidence="1">
    <location>
        <begin position="1"/>
        <end position="10"/>
    </location>
</feature>
<feature type="compositionally biased region" description="Basic and acidic residues" evidence="1">
    <location>
        <begin position="46"/>
        <end position="55"/>
    </location>
</feature>
<reference evidence="2" key="1">
    <citation type="submission" date="2020-03" db="EMBL/GenBank/DDBJ databases">
        <authorList>
            <person name="Weist P."/>
        </authorList>
    </citation>
    <scope>NUCLEOTIDE SEQUENCE</scope>
</reference>
<evidence type="ECO:0000313" key="2">
    <source>
        <dbReference type="EMBL" id="CAB1412445.1"/>
    </source>
</evidence>
<evidence type="ECO:0000256" key="1">
    <source>
        <dbReference type="SAM" id="MobiDB-lite"/>
    </source>
</evidence>
<keyword evidence="3" id="KW-1185">Reference proteome</keyword>
<dbReference type="Proteomes" id="UP001153269">
    <property type="component" value="Unassembled WGS sequence"/>
</dbReference>
<sequence>MGVRRGGVEGVGRESQNACDEDERRTVDGYCQRSGHPSVKPFSTLEEGRGERGADRGGAGGRSLKKMGGTRGCLLAYHKGTIKPSQCKAHSLQINSSAAALD</sequence>
<organism evidence="2 3">
    <name type="scientific">Pleuronectes platessa</name>
    <name type="common">European plaice</name>
    <dbReference type="NCBI Taxonomy" id="8262"/>
    <lineage>
        <taxon>Eukaryota</taxon>
        <taxon>Metazoa</taxon>
        <taxon>Chordata</taxon>
        <taxon>Craniata</taxon>
        <taxon>Vertebrata</taxon>
        <taxon>Euteleostomi</taxon>
        <taxon>Actinopterygii</taxon>
        <taxon>Neopterygii</taxon>
        <taxon>Teleostei</taxon>
        <taxon>Neoteleostei</taxon>
        <taxon>Acanthomorphata</taxon>
        <taxon>Carangaria</taxon>
        <taxon>Pleuronectiformes</taxon>
        <taxon>Pleuronectoidei</taxon>
        <taxon>Pleuronectidae</taxon>
        <taxon>Pleuronectes</taxon>
    </lineage>
</organism>
<dbReference type="EMBL" id="CADEAL010000002">
    <property type="protein sequence ID" value="CAB1412445.1"/>
    <property type="molecule type" value="Genomic_DNA"/>
</dbReference>
<protein>
    <submittedName>
        <fullName evidence="2">Uncharacterized protein</fullName>
    </submittedName>
</protein>
<gene>
    <name evidence="2" type="ORF">PLEPLA_LOCUS137</name>
</gene>
<comment type="caution">
    <text evidence="2">The sequence shown here is derived from an EMBL/GenBank/DDBJ whole genome shotgun (WGS) entry which is preliminary data.</text>
</comment>
<proteinExistence type="predicted"/>
<accession>A0A9N7TGF6</accession>
<evidence type="ECO:0000313" key="3">
    <source>
        <dbReference type="Proteomes" id="UP001153269"/>
    </source>
</evidence>